<dbReference type="PANTHER" id="PTHR11011:SF60">
    <property type="entry name" value="FATTY ACYL-COA REDUCTASE-RELATED"/>
    <property type="match status" value="1"/>
</dbReference>
<dbReference type="GO" id="GO:0080019">
    <property type="term" value="F:alcohol-forming very long-chain fatty acyl-CoA reductase activity"/>
    <property type="evidence" value="ECO:0007669"/>
    <property type="project" value="InterPro"/>
</dbReference>
<proteinExistence type="inferred from homology"/>
<dbReference type="GO" id="GO:0005777">
    <property type="term" value="C:peroxisome"/>
    <property type="evidence" value="ECO:0007669"/>
    <property type="project" value="TreeGrafter"/>
</dbReference>
<evidence type="ECO:0000313" key="14">
    <source>
        <dbReference type="Proteomes" id="UP001168821"/>
    </source>
</evidence>
<reference evidence="13" key="1">
    <citation type="journal article" date="2023" name="G3 (Bethesda)">
        <title>Whole genome assemblies of Zophobas morio and Tenebrio molitor.</title>
        <authorList>
            <person name="Kaur S."/>
            <person name="Stinson S.A."/>
            <person name="diCenzo G.C."/>
        </authorList>
    </citation>
    <scope>NUCLEOTIDE SEQUENCE</scope>
    <source>
        <strain evidence="13">QUZm001</strain>
    </source>
</reference>
<dbReference type="Proteomes" id="UP001168821">
    <property type="component" value="Unassembled WGS sequence"/>
</dbReference>
<dbReference type="CDD" id="cd09071">
    <property type="entry name" value="FAR_C"/>
    <property type="match status" value="1"/>
</dbReference>
<dbReference type="InterPro" id="IPR026055">
    <property type="entry name" value="FAR"/>
</dbReference>
<comment type="similarity">
    <text evidence="2 10">Belongs to the fatty acyl-CoA reductase family.</text>
</comment>
<dbReference type="PANTHER" id="PTHR11011">
    <property type="entry name" value="MALE STERILITY PROTEIN 2-RELATED"/>
    <property type="match status" value="1"/>
</dbReference>
<keyword evidence="3 10" id="KW-0444">Lipid biosynthesis</keyword>
<evidence type="ECO:0000259" key="11">
    <source>
        <dbReference type="Pfam" id="PF03015"/>
    </source>
</evidence>
<comment type="subcellular location">
    <subcellularLocation>
        <location evidence="1">Membrane</location>
        <topology evidence="1">Multi-pass membrane protein</topology>
    </subcellularLocation>
</comment>
<comment type="caution">
    <text evidence="13">The sequence shown here is derived from an EMBL/GenBank/DDBJ whole genome shotgun (WGS) entry which is preliminary data.</text>
</comment>
<organism evidence="13 14">
    <name type="scientific">Zophobas morio</name>
    <dbReference type="NCBI Taxonomy" id="2755281"/>
    <lineage>
        <taxon>Eukaryota</taxon>
        <taxon>Metazoa</taxon>
        <taxon>Ecdysozoa</taxon>
        <taxon>Arthropoda</taxon>
        <taxon>Hexapoda</taxon>
        <taxon>Insecta</taxon>
        <taxon>Pterygota</taxon>
        <taxon>Neoptera</taxon>
        <taxon>Endopterygota</taxon>
        <taxon>Coleoptera</taxon>
        <taxon>Polyphaga</taxon>
        <taxon>Cucujiformia</taxon>
        <taxon>Tenebrionidae</taxon>
        <taxon>Zophobas</taxon>
    </lineage>
</organism>
<dbReference type="GO" id="GO:0016020">
    <property type="term" value="C:membrane"/>
    <property type="evidence" value="ECO:0007669"/>
    <property type="project" value="UniProtKB-SubCell"/>
</dbReference>
<comment type="function">
    <text evidence="10">Catalyzes the reduction of fatty acyl-CoA to fatty alcohols.</text>
</comment>
<keyword evidence="10" id="KW-0560">Oxidoreductase</keyword>
<evidence type="ECO:0000256" key="9">
    <source>
        <dbReference type="ARBA" id="ARBA00052530"/>
    </source>
</evidence>
<dbReference type="GO" id="GO:0035336">
    <property type="term" value="P:long-chain fatty-acyl-CoA metabolic process"/>
    <property type="evidence" value="ECO:0007669"/>
    <property type="project" value="TreeGrafter"/>
</dbReference>
<comment type="catalytic activity">
    <reaction evidence="9 10">
        <text>a long-chain fatty acyl-CoA + 2 NADPH + 2 H(+) = a long-chain primary fatty alcohol + 2 NADP(+) + CoA</text>
        <dbReference type="Rhea" id="RHEA:52716"/>
        <dbReference type="ChEBI" id="CHEBI:15378"/>
        <dbReference type="ChEBI" id="CHEBI:57287"/>
        <dbReference type="ChEBI" id="CHEBI:57783"/>
        <dbReference type="ChEBI" id="CHEBI:58349"/>
        <dbReference type="ChEBI" id="CHEBI:77396"/>
        <dbReference type="ChEBI" id="CHEBI:83139"/>
        <dbReference type="EC" id="1.2.1.84"/>
    </reaction>
</comment>
<evidence type="ECO:0000259" key="12">
    <source>
        <dbReference type="Pfam" id="PF07993"/>
    </source>
</evidence>
<evidence type="ECO:0000256" key="8">
    <source>
        <dbReference type="ARBA" id="ARBA00023136"/>
    </source>
</evidence>
<dbReference type="SUPFAM" id="SSF51735">
    <property type="entry name" value="NAD(P)-binding Rossmann-fold domains"/>
    <property type="match status" value="1"/>
</dbReference>
<dbReference type="CDD" id="cd05236">
    <property type="entry name" value="FAR-N_SDR_e"/>
    <property type="match status" value="1"/>
</dbReference>
<keyword evidence="7 10" id="KW-0443">Lipid metabolism</keyword>
<accession>A0AA38HLQ7</accession>
<evidence type="ECO:0000256" key="5">
    <source>
        <dbReference type="ARBA" id="ARBA00022857"/>
    </source>
</evidence>
<feature type="domain" description="Thioester reductase (TE)" evidence="12">
    <location>
        <begin position="17"/>
        <end position="284"/>
    </location>
</feature>
<sequence>MAQSQISEFYNNKNVFITGGTGFLGKVLIEKLLRSTKLNKIYVLIRSKKGQGANERLKNIFSSSLFEKLKNEQPDFRTKVVPVCGSCELVDLGLSTQDKDLLISDVNIVFHLASSVSFFANLVTLYEINCKGTQNVLTLCKEMEFLKVFIYVSTAYSNSNLSSIDEMVYDTPLKYTQVEQILKKSSVEEVINLSPKLIGTWPNRYTFSKALAENVVRDGSGSFPIGIFRPAMVIPTHKDPLDNWSDSRSGPTIIIEFGLLGWIQFYTANHTHLEIVPVDLTISALIAAAWDVCCNQNQRVLPVYNYVSSPDNPITNHEFLLLTCLQFRNYPSQKTIWVPNLQIQDKSTLSTTVLNYFHHFSRAIFLDFLRLLRFQKPEVVQGTIKILYFIKLCVYFANHEWSFSNNNIHEMWDRMNEIDKNKFNFDMKTVQWPQYLRNYTKGLKTYLLKESLSTLPEAKARVKRFQLVNNVLQCLFYLIGIGIIFIKLL</sequence>
<dbReference type="InterPro" id="IPR033640">
    <property type="entry name" value="FAR_C"/>
</dbReference>
<dbReference type="InterPro" id="IPR013120">
    <property type="entry name" value="FAR_NAD-bd"/>
</dbReference>
<dbReference type="EC" id="1.2.1.84" evidence="10"/>
<dbReference type="EMBL" id="JALNTZ010000010">
    <property type="protein sequence ID" value="KAJ3639781.1"/>
    <property type="molecule type" value="Genomic_DNA"/>
</dbReference>
<dbReference type="FunFam" id="3.40.50.720:FF:000143">
    <property type="entry name" value="Fatty acyl-CoA reductase"/>
    <property type="match status" value="1"/>
</dbReference>
<gene>
    <name evidence="13" type="ORF">Zmor_003120</name>
</gene>
<keyword evidence="14" id="KW-1185">Reference proteome</keyword>
<dbReference type="Gene3D" id="3.40.50.720">
    <property type="entry name" value="NAD(P)-binding Rossmann-like Domain"/>
    <property type="match status" value="1"/>
</dbReference>
<keyword evidence="5 10" id="KW-0521">NADP</keyword>
<evidence type="ECO:0000256" key="2">
    <source>
        <dbReference type="ARBA" id="ARBA00005928"/>
    </source>
</evidence>
<dbReference type="InterPro" id="IPR036291">
    <property type="entry name" value="NAD(P)-bd_dom_sf"/>
</dbReference>
<keyword evidence="8 10" id="KW-0472">Membrane</keyword>
<name>A0AA38HLQ7_9CUCU</name>
<evidence type="ECO:0000256" key="6">
    <source>
        <dbReference type="ARBA" id="ARBA00022989"/>
    </source>
</evidence>
<feature type="transmembrane region" description="Helical" evidence="10">
    <location>
        <begin position="467"/>
        <end position="486"/>
    </location>
</feature>
<evidence type="ECO:0000256" key="1">
    <source>
        <dbReference type="ARBA" id="ARBA00004141"/>
    </source>
</evidence>
<evidence type="ECO:0000256" key="7">
    <source>
        <dbReference type="ARBA" id="ARBA00023098"/>
    </source>
</evidence>
<keyword evidence="6 10" id="KW-1133">Transmembrane helix</keyword>
<dbReference type="GO" id="GO:0102965">
    <property type="term" value="F:alcohol-forming long-chain fatty acyl-CoA reductase activity"/>
    <property type="evidence" value="ECO:0007669"/>
    <property type="project" value="UniProtKB-EC"/>
</dbReference>
<dbReference type="Pfam" id="PF03015">
    <property type="entry name" value="Sterile"/>
    <property type="match status" value="1"/>
</dbReference>
<dbReference type="Pfam" id="PF07993">
    <property type="entry name" value="NAD_binding_4"/>
    <property type="match status" value="1"/>
</dbReference>
<evidence type="ECO:0000256" key="10">
    <source>
        <dbReference type="RuleBase" id="RU363097"/>
    </source>
</evidence>
<evidence type="ECO:0000256" key="3">
    <source>
        <dbReference type="ARBA" id="ARBA00022516"/>
    </source>
</evidence>
<keyword evidence="4 10" id="KW-0812">Transmembrane</keyword>
<evidence type="ECO:0000256" key="4">
    <source>
        <dbReference type="ARBA" id="ARBA00022692"/>
    </source>
</evidence>
<feature type="domain" description="Fatty acyl-CoA reductase C-terminal" evidence="11">
    <location>
        <begin position="359"/>
        <end position="450"/>
    </location>
</feature>
<evidence type="ECO:0000313" key="13">
    <source>
        <dbReference type="EMBL" id="KAJ3639781.1"/>
    </source>
</evidence>
<dbReference type="AlphaFoldDB" id="A0AA38HLQ7"/>
<protein>
    <recommendedName>
        <fullName evidence="10">Fatty acyl-CoA reductase</fullName>
        <ecNumber evidence="10">1.2.1.84</ecNumber>
    </recommendedName>
</protein>